<dbReference type="AlphaFoldDB" id="A0A1E3Q8H5"/>
<feature type="signal peptide" evidence="1">
    <location>
        <begin position="1"/>
        <end position="30"/>
    </location>
</feature>
<organism evidence="2 3">
    <name type="scientific">Lipomyces starkeyi NRRL Y-11557</name>
    <dbReference type="NCBI Taxonomy" id="675824"/>
    <lineage>
        <taxon>Eukaryota</taxon>
        <taxon>Fungi</taxon>
        <taxon>Dikarya</taxon>
        <taxon>Ascomycota</taxon>
        <taxon>Saccharomycotina</taxon>
        <taxon>Lipomycetes</taxon>
        <taxon>Lipomycetales</taxon>
        <taxon>Lipomycetaceae</taxon>
        <taxon>Lipomyces</taxon>
    </lineage>
</organism>
<gene>
    <name evidence="2" type="ORF">LIPSTDRAFT_27400</name>
</gene>
<sequence>MRNQIHIIWGYLFVFVIFFLLVFPSAVVQAANAISEPLKCSGLKSITKTTYRDATTTKHQTFTVTSVKITSLSITKTVSAPSLKSVTVNHYHTITKSIIVPTTIREISTSTYTAKYTSTTITTGTRYKDVPTLKTVTLESLKTIDYTKIVEDQMTVTKSVTVTTTVAKVSVVTHVVSSTVTSPVIKVSPTTRMVTTTTTAVVNTVTVTDSVTLSASTVTATIVPSCQPVCAQLVANPSFESQPDVWATEFLPGMQYAVIPGVQVPGGAHSGGYAAVFESFGTIFVPGIGEFGQYKNKAAGIFQKFSLTQDCDGGLFTFQAFVKTLSNSCYFNVSDGDGGSPFGSTLISPGAQWIQITATVRLVGDVTLELEAICDNDDPVWLDDITLTMQNRPFFPEF</sequence>
<dbReference type="EMBL" id="KV454293">
    <property type="protein sequence ID" value="ODQ73961.1"/>
    <property type="molecule type" value="Genomic_DNA"/>
</dbReference>
<evidence type="ECO:0000313" key="3">
    <source>
        <dbReference type="Proteomes" id="UP000094385"/>
    </source>
</evidence>
<evidence type="ECO:0000313" key="2">
    <source>
        <dbReference type="EMBL" id="ODQ73961.1"/>
    </source>
</evidence>
<evidence type="ECO:0000256" key="1">
    <source>
        <dbReference type="SAM" id="SignalP"/>
    </source>
</evidence>
<keyword evidence="3" id="KW-1185">Reference proteome</keyword>
<protein>
    <recommendedName>
        <fullName evidence="4">Flo11 domain-containing protein</fullName>
    </recommendedName>
</protein>
<dbReference type="Proteomes" id="UP000094385">
    <property type="component" value="Unassembled WGS sequence"/>
</dbReference>
<feature type="chain" id="PRO_5009134125" description="Flo11 domain-containing protein" evidence="1">
    <location>
        <begin position="31"/>
        <end position="398"/>
    </location>
</feature>
<evidence type="ECO:0008006" key="4">
    <source>
        <dbReference type="Google" id="ProtNLM"/>
    </source>
</evidence>
<accession>A0A1E3Q8H5</accession>
<keyword evidence="1" id="KW-0732">Signal</keyword>
<reference evidence="2 3" key="1">
    <citation type="journal article" date="2016" name="Proc. Natl. Acad. Sci. U.S.A.">
        <title>Comparative genomics of biotechnologically important yeasts.</title>
        <authorList>
            <person name="Riley R."/>
            <person name="Haridas S."/>
            <person name="Wolfe K.H."/>
            <person name="Lopes M.R."/>
            <person name="Hittinger C.T."/>
            <person name="Goeker M."/>
            <person name="Salamov A.A."/>
            <person name="Wisecaver J.H."/>
            <person name="Long T.M."/>
            <person name="Calvey C.H."/>
            <person name="Aerts A.L."/>
            <person name="Barry K.W."/>
            <person name="Choi C."/>
            <person name="Clum A."/>
            <person name="Coughlan A.Y."/>
            <person name="Deshpande S."/>
            <person name="Douglass A.P."/>
            <person name="Hanson S.J."/>
            <person name="Klenk H.-P."/>
            <person name="LaButti K.M."/>
            <person name="Lapidus A."/>
            <person name="Lindquist E.A."/>
            <person name="Lipzen A.M."/>
            <person name="Meier-Kolthoff J.P."/>
            <person name="Ohm R.A."/>
            <person name="Otillar R.P."/>
            <person name="Pangilinan J.L."/>
            <person name="Peng Y."/>
            <person name="Rokas A."/>
            <person name="Rosa C.A."/>
            <person name="Scheuner C."/>
            <person name="Sibirny A.A."/>
            <person name="Slot J.C."/>
            <person name="Stielow J.B."/>
            <person name="Sun H."/>
            <person name="Kurtzman C.P."/>
            <person name="Blackwell M."/>
            <person name="Grigoriev I.V."/>
            <person name="Jeffries T.W."/>
        </authorList>
    </citation>
    <scope>NUCLEOTIDE SEQUENCE [LARGE SCALE GENOMIC DNA]</scope>
    <source>
        <strain evidence="2 3">NRRL Y-11557</strain>
    </source>
</reference>
<name>A0A1E3Q8H5_LIPST</name>
<proteinExistence type="predicted"/>